<reference evidence="1" key="1">
    <citation type="submission" date="2018-05" db="EMBL/GenBank/DDBJ databases">
        <title>Draft genome of Mucuna pruriens seed.</title>
        <authorList>
            <person name="Nnadi N.E."/>
            <person name="Vos R."/>
            <person name="Hasami M.H."/>
            <person name="Devisetty U.K."/>
            <person name="Aguiy J.C."/>
        </authorList>
    </citation>
    <scope>NUCLEOTIDE SEQUENCE [LARGE SCALE GENOMIC DNA]</scope>
    <source>
        <strain evidence="1">JCA_2017</strain>
    </source>
</reference>
<dbReference type="AlphaFoldDB" id="A0A371HUE2"/>
<evidence type="ECO:0000313" key="1">
    <source>
        <dbReference type="EMBL" id="RDY06400.1"/>
    </source>
</evidence>
<keyword evidence="2" id="KW-1185">Reference proteome</keyword>
<comment type="caution">
    <text evidence="1">The sequence shown here is derived from an EMBL/GenBank/DDBJ whole genome shotgun (WGS) entry which is preliminary data.</text>
</comment>
<dbReference type="EMBL" id="QJKJ01001694">
    <property type="protein sequence ID" value="RDY06400.1"/>
    <property type="molecule type" value="Genomic_DNA"/>
</dbReference>
<feature type="non-terminal residue" evidence="1">
    <location>
        <position position="1"/>
    </location>
</feature>
<proteinExistence type="predicted"/>
<protein>
    <recommendedName>
        <fullName evidence="3">Reverse transcriptase Ty1/copia-type domain-containing protein</fullName>
    </recommendedName>
</protein>
<dbReference type="Proteomes" id="UP000257109">
    <property type="component" value="Unassembled WGS sequence"/>
</dbReference>
<gene>
    <name evidence="1" type="ORF">CR513_09610</name>
</gene>
<organism evidence="1 2">
    <name type="scientific">Mucuna pruriens</name>
    <name type="common">Velvet bean</name>
    <name type="synonym">Dolichos pruriens</name>
    <dbReference type="NCBI Taxonomy" id="157652"/>
    <lineage>
        <taxon>Eukaryota</taxon>
        <taxon>Viridiplantae</taxon>
        <taxon>Streptophyta</taxon>
        <taxon>Embryophyta</taxon>
        <taxon>Tracheophyta</taxon>
        <taxon>Spermatophyta</taxon>
        <taxon>Magnoliopsida</taxon>
        <taxon>eudicotyledons</taxon>
        <taxon>Gunneridae</taxon>
        <taxon>Pentapetalae</taxon>
        <taxon>rosids</taxon>
        <taxon>fabids</taxon>
        <taxon>Fabales</taxon>
        <taxon>Fabaceae</taxon>
        <taxon>Papilionoideae</taxon>
        <taxon>50 kb inversion clade</taxon>
        <taxon>NPAAA clade</taxon>
        <taxon>indigoferoid/millettioid clade</taxon>
        <taxon>Phaseoleae</taxon>
        <taxon>Mucuna</taxon>
    </lineage>
</organism>
<name>A0A371HUE2_MUCPR</name>
<evidence type="ECO:0000313" key="2">
    <source>
        <dbReference type="Proteomes" id="UP000257109"/>
    </source>
</evidence>
<sequence length="240" mass="28304">MDVHNAFLHEDLEEKYLGFDVSKPRMLSHALKTCGFKQSLPDYSLFVVHKLGVQIVVLVNSIFSWRGGSMVVPTSIFYAKENMFWISMVKLNYLGPRKLSHSWIKIIIWLLVMNTSFKFRAISTSSDLIFKKESRTRNLIAQEYQLNFILVVIFLLTRQSIVVSLHDYYNLGIEMVEEHIELFRNPSSYPIRLYYDSHVVLHIAKNHIFHEYSKYIKENCHFVKMKFLMNIISSYIYTSV</sequence>
<accession>A0A371HUE2</accession>
<evidence type="ECO:0008006" key="3">
    <source>
        <dbReference type="Google" id="ProtNLM"/>
    </source>
</evidence>